<keyword evidence="2" id="KW-1185">Reference proteome</keyword>
<dbReference type="AlphaFoldDB" id="A0A254TJR7"/>
<evidence type="ECO:0000313" key="1">
    <source>
        <dbReference type="EMBL" id="OWW22447.1"/>
    </source>
</evidence>
<reference evidence="1 2" key="1">
    <citation type="submission" date="2016-02" db="EMBL/GenBank/DDBJ databases">
        <authorList>
            <person name="Wen L."/>
            <person name="He K."/>
            <person name="Yang H."/>
        </authorList>
    </citation>
    <scope>NUCLEOTIDE SEQUENCE [LARGE SCALE GENOMIC DNA]</scope>
    <source>
        <strain evidence="1 2">TSA40</strain>
    </source>
</reference>
<dbReference type="EMBL" id="LSTO01000001">
    <property type="protein sequence ID" value="OWW22447.1"/>
    <property type="molecule type" value="Genomic_DNA"/>
</dbReference>
<name>A0A254TJR7_9BURK</name>
<organism evidence="1 2">
    <name type="scientific">Noviherbaspirillum denitrificans</name>
    <dbReference type="NCBI Taxonomy" id="1968433"/>
    <lineage>
        <taxon>Bacteria</taxon>
        <taxon>Pseudomonadati</taxon>
        <taxon>Pseudomonadota</taxon>
        <taxon>Betaproteobacteria</taxon>
        <taxon>Burkholderiales</taxon>
        <taxon>Oxalobacteraceae</taxon>
        <taxon>Noviherbaspirillum</taxon>
    </lineage>
</organism>
<proteinExistence type="predicted"/>
<dbReference type="Proteomes" id="UP000197535">
    <property type="component" value="Unassembled WGS sequence"/>
</dbReference>
<sequence>MDNLKATAEIQETDVGGGRILAVVSIQEGKEGPAHCSHHTIVFEPGTGKSIVEATKTLVHNLMHKHHLRKPAA</sequence>
<dbReference type="RefSeq" id="WP_088709266.1">
    <property type="nucleotide sequence ID" value="NZ_LSTO01000001.1"/>
</dbReference>
<gene>
    <name evidence="1" type="ORF">AYR66_26065</name>
</gene>
<comment type="caution">
    <text evidence="1">The sequence shown here is derived from an EMBL/GenBank/DDBJ whole genome shotgun (WGS) entry which is preliminary data.</text>
</comment>
<evidence type="ECO:0000313" key="2">
    <source>
        <dbReference type="Proteomes" id="UP000197535"/>
    </source>
</evidence>
<protein>
    <submittedName>
        <fullName evidence="1">Uncharacterized protein</fullName>
    </submittedName>
</protein>
<accession>A0A254TJR7</accession>